<sequence>MLSPVDEIKARLDLVDFVGTYVQLKRAGANFKANCPFHQEKTPSFMVSKPKQIWHCFGCNEGGDIFKFIMKIEGLDFPEALKILADKAGVTLPKYDARAQSQRNTLLEIVKTAAEFYATQFNSPRGQVAQEYLAKRGLSDVIIKQFGLGYAPDSWDTLATALRDKFKAEDVFAAGLLIRSERNQGFYDRFRHRIMFPIRDVHGNSVGFTSRLLDETRAAASEGGEPRPSQWAGGKYVNTPETMIYNKGRVLYGLDLARQEIRARDYAVIVEGNMDVIACHQFGMVNVIAASGTALTLDQARLLKRYTNNLMISFDADAAGEHAAKRGIDVALLEGIRIKVITIPEGCGKDADECVRKNIKAWEGAVRGAQEIMEYHLQQAQKKFNVATAQGRSQFVHTLLTELIKLPDAIEQDFWIKRIAEILSVEEKLIREQMRKIHNPTRIPSPGLQPSSPLGRGQGEGARSRTELIAERLLALFFTAPSYAEEIISTILPEMLSPVLNQTLYTQLVACYTAYNSMGSATADANFGQFWHTWSPTQVGATEILSTADVLELFGDKEFEGWDNAQYKREAQFLIQELRREYSKTRRLELAQAMRRAEKEGDQARVQELTREFALLD</sequence>
<dbReference type="FunFam" id="3.90.580.10:FF:000001">
    <property type="entry name" value="DNA primase"/>
    <property type="match status" value="1"/>
</dbReference>
<dbReference type="CDD" id="cd03364">
    <property type="entry name" value="TOPRIM_DnaG_primases"/>
    <property type="match status" value="1"/>
</dbReference>
<evidence type="ECO:0000256" key="8">
    <source>
        <dbReference type="ARBA" id="ARBA00022833"/>
    </source>
</evidence>
<accession>A0A1F7USZ2</accession>
<dbReference type="Gene3D" id="3.90.580.10">
    <property type="entry name" value="Zinc finger, CHC2-type domain"/>
    <property type="match status" value="1"/>
</dbReference>
<evidence type="ECO:0000256" key="5">
    <source>
        <dbReference type="ARBA" id="ARBA00022705"/>
    </source>
</evidence>
<comment type="function">
    <text evidence="12 13">RNA polymerase that catalyzes the synthesis of short RNA molecules used as primers for DNA polymerase during DNA replication.</text>
</comment>
<keyword evidence="8 12" id="KW-0862">Zinc</keyword>
<keyword evidence="2 12" id="KW-0639">Primosome</keyword>
<feature type="domain" description="Toprim" evidence="16">
    <location>
        <begin position="265"/>
        <end position="346"/>
    </location>
</feature>
<evidence type="ECO:0000256" key="15">
    <source>
        <dbReference type="SAM" id="MobiDB-lite"/>
    </source>
</evidence>
<evidence type="ECO:0000256" key="11">
    <source>
        <dbReference type="ARBA" id="ARBA00023163"/>
    </source>
</evidence>
<dbReference type="PANTHER" id="PTHR30313:SF2">
    <property type="entry name" value="DNA PRIMASE"/>
    <property type="match status" value="1"/>
</dbReference>
<comment type="subunit">
    <text evidence="12">Monomer. Interacts with DnaB.</text>
</comment>
<dbReference type="SMART" id="SM00493">
    <property type="entry name" value="TOPRIM"/>
    <property type="match status" value="1"/>
</dbReference>
<dbReference type="InterPro" id="IPR034151">
    <property type="entry name" value="TOPRIM_DnaG_bac"/>
</dbReference>
<protein>
    <recommendedName>
        <fullName evidence="12 13">DNA primase</fullName>
        <ecNumber evidence="12">2.7.7.101</ecNumber>
    </recommendedName>
</protein>
<dbReference type="Pfam" id="PF08275">
    <property type="entry name" value="DNAG_N"/>
    <property type="match status" value="1"/>
</dbReference>
<dbReference type="AlphaFoldDB" id="A0A1F7USZ2"/>
<keyword evidence="4 12" id="KW-0548">Nucleotidyltransferase</keyword>
<keyword evidence="3 12" id="KW-0808">Transferase</keyword>
<evidence type="ECO:0000256" key="6">
    <source>
        <dbReference type="ARBA" id="ARBA00022723"/>
    </source>
</evidence>
<name>A0A1F7USZ2_9BACT</name>
<feature type="zinc finger region" description="CHC2-type" evidence="12 14">
    <location>
        <begin position="35"/>
        <end position="59"/>
    </location>
</feature>
<evidence type="ECO:0000256" key="13">
    <source>
        <dbReference type="PIRNR" id="PIRNR002811"/>
    </source>
</evidence>
<dbReference type="InterPro" id="IPR002694">
    <property type="entry name" value="Znf_CHC2"/>
</dbReference>
<dbReference type="InterPro" id="IPR013264">
    <property type="entry name" value="DNAG_N"/>
</dbReference>
<comment type="similarity">
    <text evidence="12 13">Belongs to the DnaG primase family.</text>
</comment>
<evidence type="ECO:0000256" key="7">
    <source>
        <dbReference type="ARBA" id="ARBA00022771"/>
    </source>
</evidence>
<reference evidence="17 18" key="1">
    <citation type="journal article" date="2016" name="Nat. Commun.">
        <title>Thousands of microbial genomes shed light on interconnected biogeochemical processes in an aquifer system.</title>
        <authorList>
            <person name="Anantharaman K."/>
            <person name="Brown C.T."/>
            <person name="Hug L.A."/>
            <person name="Sharon I."/>
            <person name="Castelle C.J."/>
            <person name="Probst A.J."/>
            <person name="Thomas B.C."/>
            <person name="Singh A."/>
            <person name="Wilkins M.J."/>
            <person name="Karaoz U."/>
            <person name="Brodie E.L."/>
            <person name="Williams K.H."/>
            <person name="Hubbard S.S."/>
            <person name="Banfield J.F."/>
        </authorList>
    </citation>
    <scope>NUCLEOTIDE SEQUENCE [LARGE SCALE GENOMIC DNA]</scope>
</reference>
<keyword evidence="1 12" id="KW-0240">DNA-directed RNA polymerase</keyword>
<evidence type="ECO:0000256" key="4">
    <source>
        <dbReference type="ARBA" id="ARBA00022695"/>
    </source>
</evidence>
<evidence type="ECO:0000256" key="9">
    <source>
        <dbReference type="ARBA" id="ARBA00022842"/>
    </source>
</evidence>
<dbReference type="GO" id="GO:0005737">
    <property type="term" value="C:cytoplasm"/>
    <property type="evidence" value="ECO:0007669"/>
    <property type="project" value="TreeGrafter"/>
</dbReference>
<dbReference type="PROSITE" id="PS50880">
    <property type="entry name" value="TOPRIM"/>
    <property type="match status" value="1"/>
</dbReference>
<comment type="domain">
    <text evidence="12">Contains an N-terminal zinc-binding domain, a central core domain that contains the primase activity, and a C-terminal DnaB-binding domain.</text>
</comment>
<dbReference type="NCBIfam" id="TIGR01391">
    <property type="entry name" value="dnaG"/>
    <property type="match status" value="1"/>
</dbReference>
<keyword evidence="7 12" id="KW-0863">Zinc-finger</keyword>
<evidence type="ECO:0000313" key="18">
    <source>
        <dbReference type="Proteomes" id="UP000176897"/>
    </source>
</evidence>
<dbReference type="GO" id="GO:0003677">
    <property type="term" value="F:DNA binding"/>
    <property type="evidence" value="ECO:0007669"/>
    <property type="project" value="UniProtKB-KW"/>
</dbReference>
<dbReference type="GO" id="GO:0000428">
    <property type="term" value="C:DNA-directed RNA polymerase complex"/>
    <property type="evidence" value="ECO:0007669"/>
    <property type="project" value="UniProtKB-KW"/>
</dbReference>
<dbReference type="Pfam" id="PF01807">
    <property type="entry name" value="Zn_ribbon_DnaG"/>
    <property type="match status" value="1"/>
</dbReference>
<proteinExistence type="inferred from homology"/>
<evidence type="ECO:0000313" key="17">
    <source>
        <dbReference type="EMBL" id="OGL80844.1"/>
    </source>
</evidence>
<dbReference type="GO" id="GO:0003899">
    <property type="term" value="F:DNA-directed RNA polymerase activity"/>
    <property type="evidence" value="ECO:0007669"/>
    <property type="project" value="UniProtKB-UniRule"/>
</dbReference>
<dbReference type="InterPro" id="IPR006295">
    <property type="entry name" value="DNA_primase_DnaG"/>
</dbReference>
<keyword evidence="5 12" id="KW-0235">DNA replication</keyword>
<dbReference type="Pfam" id="PF10410">
    <property type="entry name" value="DnaB_bind"/>
    <property type="match status" value="1"/>
</dbReference>
<dbReference type="Pfam" id="PF13155">
    <property type="entry name" value="Toprim_2"/>
    <property type="match status" value="1"/>
</dbReference>
<dbReference type="InterPro" id="IPR037068">
    <property type="entry name" value="DNA_primase_core_N_sf"/>
</dbReference>
<dbReference type="PANTHER" id="PTHR30313">
    <property type="entry name" value="DNA PRIMASE"/>
    <property type="match status" value="1"/>
</dbReference>
<dbReference type="InterPro" id="IPR036977">
    <property type="entry name" value="DNA_primase_Znf_CHC2"/>
</dbReference>
<dbReference type="SMART" id="SM00400">
    <property type="entry name" value="ZnF_CHCC"/>
    <property type="match status" value="1"/>
</dbReference>
<evidence type="ECO:0000256" key="2">
    <source>
        <dbReference type="ARBA" id="ARBA00022515"/>
    </source>
</evidence>
<dbReference type="InterPro" id="IPR006171">
    <property type="entry name" value="TOPRIM_dom"/>
</dbReference>
<dbReference type="Gene3D" id="3.90.980.10">
    <property type="entry name" value="DNA primase, catalytic core, N-terminal domain"/>
    <property type="match status" value="1"/>
</dbReference>
<evidence type="ECO:0000256" key="10">
    <source>
        <dbReference type="ARBA" id="ARBA00023125"/>
    </source>
</evidence>
<dbReference type="GO" id="GO:0006269">
    <property type="term" value="P:DNA replication, synthesis of primer"/>
    <property type="evidence" value="ECO:0007669"/>
    <property type="project" value="UniProtKB-UniRule"/>
</dbReference>
<organism evidence="17 18">
    <name type="scientific">Candidatus Uhrbacteria bacterium RIFCSPLOWO2_01_FULL_47_24</name>
    <dbReference type="NCBI Taxonomy" id="1802401"/>
    <lineage>
        <taxon>Bacteria</taxon>
        <taxon>Candidatus Uhriibacteriota</taxon>
    </lineage>
</organism>
<feature type="compositionally biased region" description="Low complexity" evidence="15">
    <location>
        <begin position="444"/>
        <end position="455"/>
    </location>
</feature>
<dbReference type="EC" id="2.7.7.101" evidence="12"/>
<keyword evidence="6 12" id="KW-0479">Metal-binding</keyword>
<keyword evidence="10 12" id="KW-0238">DNA-binding</keyword>
<dbReference type="Gene3D" id="3.40.1360.10">
    <property type="match status" value="1"/>
</dbReference>
<comment type="caution">
    <text evidence="17">The sequence shown here is derived from an EMBL/GenBank/DDBJ whole genome shotgun (WGS) entry which is preliminary data.</text>
</comment>
<dbReference type="InterPro" id="IPR019475">
    <property type="entry name" value="DNA_primase_DnaB-bd"/>
</dbReference>
<dbReference type="Proteomes" id="UP000176897">
    <property type="component" value="Unassembled WGS sequence"/>
</dbReference>
<comment type="cofactor">
    <cofactor evidence="12 13 14">
        <name>Zn(2+)</name>
        <dbReference type="ChEBI" id="CHEBI:29105"/>
    </cofactor>
    <text evidence="12 13 14">Binds 1 zinc ion per monomer.</text>
</comment>
<gene>
    <name evidence="12" type="primary">dnaG</name>
    <name evidence="17" type="ORF">A3B21_03695</name>
</gene>
<keyword evidence="9" id="KW-0460">Magnesium</keyword>
<dbReference type="PIRSF" id="PIRSF002811">
    <property type="entry name" value="DnaG"/>
    <property type="match status" value="1"/>
</dbReference>
<dbReference type="GO" id="GO:0008270">
    <property type="term" value="F:zinc ion binding"/>
    <property type="evidence" value="ECO:0007669"/>
    <property type="project" value="UniProtKB-UniRule"/>
</dbReference>
<evidence type="ECO:0000256" key="12">
    <source>
        <dbReference type="HAMAP-Rule" id="MF_00974"/>
    </source>
</evidence>
<dbReference type="EMBL" id="MGEJ01000013">
    <property type="protein sequence ID" value="OGL80844.1"/>
    <property type="molecule type" value="Genomic_DNA"/>
</dbReference>
<evidence type="ECO:0000259" key="16">
    <source>
        <dbReference type="PROSITE" id="PS50880"/>
    </source>
</evidence>
<keyword evidence="11 12" id="KW-0804">Transcription</keyword>
<evidence type="ECO:0000256" key="1">
    <source>
        <dbReference type="ARBA" id="ARBA00022478"/>
    </source>
</evidence>
<dbReference type="InterPro" id="IPR030846">
    <property type="entry name" value="DnaG_bac"/>
</dbReference>
<dbReference type="GO" id="GO:1990077">
    <property type="term" value="C:primosome complex"/>
    <property type="evidence" value="ECO:0007669"/>
    <property type="project" value="UniProtKB-KW"/>
</dbReference>
<evidence type="ECO:0000256" key="3">
    <source>
        <dbReference type="ARBA" id="ARBA00022679"/>
    </source>
</evidence>
<dbReference type="InterPro" id="IPR050219">
    <property type="entry name" value="DnaG_primase"/>
</dbReference>
<dbReference type="SUPFAM" id="SSF57783">
    <property type="entry name" value="Zinc beta-ribbon"/>
    <property type="match status" value="1"/>
</dbReference>
<dbReference type="HAMAP" id="MF_00974">
    <property type="entry name" value="DNA_primase_DnaG"/>
    <property type="match status" value="1"/>
</dbReference>
<dbReference type="STRING" id="1802401.A3B21_03695"/>
<comment type="catalytic activity">
    <reaction evidence="12">
        <text>ssDNA + n NTP = ssDNA/pppN(pN)n-1 hybrid + (n-1) diphosphate.</text>
        <dbReference type="EC" id="2.7.7.101"/>
    </reaction>
</comment>
<feature type="region of interest" description="Disordered" evidence="15">
    <location>
        <begin position="440"/>
        <end position="461"/>
    </location>
</feature>
<evidence type="ECO:0000256" key="14">
    <source>
        <dbReference type="PIRSR" id="PIRSR002811-1"/>
    </source>
</evidence>
<dbReference type="SUPFAM" id="SSF56731">
    <property type="entry name" value="DNA primase core"/>
    <property type="match status" value="1"/>
</dbReference>